<dbReference type="Gene3D" id="3.40.50.1820">
    <property type="entry name" value="alpha/beta hydrolase"/>
    <property type="match status" value="1"/>
</dbReference>
<reference evidence="1 2" key="1">
    <citation type="submission" date="2019-08" db="EMBL/GenBank/DDBJ databases">
        <title>In-depth cultivation of the pig gut microbiome towards novel bacterial diversity and tailored functional studies.</title>
        <authorList>
            <person name="Wylensek D."/>
            <person name="Hitch T.C.A."/>
            <person name="Clavel T."/>
        </authorList>
    </citation>
    <scope>NUCLEOTIDE SEQUENCE [LARGE SCALE GENOMIC DNA]</scope>
    <source>
        <strain evidence="1 2">Oil+RF-744-GAM-WT-6</strain>
    </source>
</reference>
<dbReference type="RefSeq" id="WP_105302724.1">
    <property type="nucleotide sequence ID" value="NZ_JAQXPC010000109.1"/>
</dbReference>
<organism evidence="1 2">
    <name type="scientific">Stecheria intestinalis</name>
    <dbReference type="NCBI Taxonomy" id="2606630"/>
    <lineage>
        <taxon>Bacteria</taxon>
        <taxon>Bacillati</taxon>
        <taxon>Bacillota</taxon>
        <taxon>Erysipelotrichia</taxon>
        <taxon>Erysipelotrichales</taxon>
        <taxon>Erysipelotrichaceae</taxon>
        <taxon>Stecheria</taxon>
    </lineage>
</organism>
<accession>A0A7X2NSX1</accession>
<dbReference type="AlphaFoldDB" id="A0A7X2NSX1"/>
<dbReference type="InterPro" id="IPR000801">
    <property type="entry name" value="Esterase-like"/>
</dbReference>
<dbReference type="PANTHER" id="PTHR48098">
    <property type="entry name" value="ENTEROCHELIN ESTERASE-RELATED"/>
    <property type="match status" value="1"/>
</dbReference>
<sequence>MKTEYFKEYSNNLGRDMEYKVYGHAGKPVLVFPSQDGRFFDYENQGMIEAAAPYIDAGRIQMFCCDSNDQNSWSSKSWDNRARIESQEAYVRYITEELVPRIREISTAANNGRQPSGILTTGCSMGGTHALNFLLRRPDLFSGCIALSGAYNARLFFPDYFDDLVYANSPVDYINGMPYDHPYVEMYRHRDIILCCGRGAWEHPMQEDSARMKELFEYKNIPAWVDFWGPDVAHDWPWWRKQLPYYLNFVC</sequence>
<proteinExistence type="predicted"/>
<evidence type="ECO:0000313" key="1">
    <source>
        <dbReference type="EMBL" id="MSS58991.1"/>
    </source>
</evidence>
<name>A0A7X2NSX1_9FIRM</name>
<gene>
    <name evidence="1" type="ORF">FYJ51_08740</name>
</gene>
<dbReference type="EMBL" id="VUMN01000021">
    <property type="protein sequence ID" value="MSS58991.1"/>
    <property type="molecule type" value="Genomic_DNA"/>
</dbReference>
<dbReference type="SUPFAM" id="SSF53474">
    <property type="entry name" value="alpha/beta-Hydrolases"/>
    <property type="match status" value="1"/>
</dbReference>
<dbReference type="Pfam" id="PF00756">
    <property type="entry name" value="Esterase"/>
    <property type="match status" value="1"/>
</dbReference>
<protein>
    <submittedName>
        <fullName evidence="1">Esterase</fullName>
    </submittedName>
</protein>
<dbReference type="Proteomes" id="UP000461880">
    <property type="component" value="Unassembled WGS sequence"/>
</dbReference>
<evidence type="ECO:0000313" key="2">
    <source>
        <dbReference type="Proteomes" id="UP000461880"/>
    </source>
</evidence>
<comment type="caution">
    <text evidence="1">The sequence shown here is derived from an EMBL/GenBank/DDBJ whole genome shotgun (WGS) entry which is preliminary data.</text>
</comment>
<dbReference type="PANTHER" id="PTHR48098:SF3">
    <property type="entry name" value="IRON(III) ENTEROBACTIN ESTERASE"/>
    <property type="match status" value="1"/>
</dbReference>
<keyword evidence="2" id="KW-1185">Reference proteome</keyword>
<dbReference type="InterPro" id="IPR029058">
    <property type="entry name" value="AB_hydrolase_fold"/>
</dbReference>
<dbReference type="InterPro" id="IPR050583">
    <property type="entry name" value="Mycobacterial_A85_antigen"/>
</dbReference>